<gene>
    <name evidence="2" type="ORF">BS47DRAFT_1392764</name>
</gene>
<dbReference type="EMBL" id="MU128965">
    <property type="protein sequence ID" value="KAF9514013.1"/>
    <property type="molecule type" value="Genomic_DNA"/>
</dbReference>
<feature type="region of interest" description="Disordered" evidence="1">
    <location>
        <begin position="1"/>
        <end position="22"/>
    </location>
</feature>
<dbReference type="Proteomes" id="UP000886523">
    <property type="component" value="Unassembled WGS sequence"/>
</dbReference>
<accession>A0A9P6DWV1</accession>
<dbReference type="AlphaFoldDB" id="A0A9P6DWV1"/>
<protein>
    <submittedName>
        <fullName evidence="2">Uncharacterized protein</fullName>
    </submittedName>
</protein>
<name>A0A9P6DWV1_9AGAM</name>
<evidence type="ECO:0000313" key="3">
    <source>
        <dbReference type="Proteomes" id="UP000886523"/>
    </source>
</evidence>
<feature type="region of interest" description="Disordered" evidence="1">
    <location>
        <begin position="108"/>
        <end position="130"/>
    </location>
</feature>
<keyword evidence="3" id="KW-1185">Reference proteome</keyword>
<reference evidence="2" key="1">
    <citation type="journal article" date="2020" name="Nat. Commun.">
        <title>Large-scale genome sequencing of mycorrhizal fungi provides insights into the early evolution of symbiotic traits.</title>
        <authorList>
            <person name="Miyauchi S."/>
            <person name="Kiss E."/>
            <person name="Kuo A."/>
            <person name="Drula E."/>
            <person name="Kohler A."/>
            <person name="Sanchez-Garcia M."/>
            <person name="Morin E."/>
            <person name="Andreopoulos B."/>
            <person name="Barry K.W."/>
            <person name="Bonito G."/>
            <person name="Buee M."/>
            <person name="Carver A."/>
            <person name="Chen C."/>
            <person name="Cichocki N."/>
            <person name="Clum A."/>
            <person name="Culley D."/>
            <person name="Crous P.W."/>
            <person name="Fauchery L."/>
            <person name="Girlanda M."/>
            <person name="Hayes R.D."/>
            <person name="Keri Z."/>
            <person name="LaButti K."/>
            <person name="Lipzen A."/>
            <person name="Lombard V."/>
            <person name="Magnuson J."/>
            <person name="Maillard F."/>
            <person name="Murat C."/>
            <person name="Nolan M."/>
            <person name="Ohm R.A."/>
            <person name="Pangilinan J."/>
            <person name="Pereira M.F."/>
            <person name="Perotto S."/>
            <person name="Peter M."/>
            <person name="Pfister S."/>
            <person name="Riley R."/>
            <person name="Sitrit Y."/>
            <person name="Stielow J.B."/>
            <person name="Szollosi G."/>
            <person name="Zifcakova L."/>
            <person name="Stursova M."/>
            <person name="Spatafora J.W."/>
            <person name="Tedersoo L."/>
            <person name="Vaario L.M."/>
            <person name="Yamada A."/>
            <person name="Yan M."/>
            <person name="Wang P."/>
            <person name="Xu J."/>
            <person name="Bruns T."/>
            <person name="Baldrian P."/>
            <person name="Vilgalys R."/>
            <person name="Dunand C."/>
            <person name="Henrissat B."/>
            <person name="Grigoriev I.V."/>
            <person name="Hibbett D."/>
            <person name="Nagy L.G."/>
            <person name="Martin F.M."/>
        </authorList>
    </citation>
    <scope>NUCLEOTIDE SEQUENCE</scope>
    <source>
        <strain evidence="2">UP504</strain>
    </source>
</reference>
<evidence type="ECO:0000256" key="1">
    <source>
        <dbReference type="SAM" id="MobiDB-lite"/>
    </source>
</evidence>
<proteinExistence type="predicted"/>
<evidence type="ECO:0000313" key="2">
    <source>
        <dbReference type="EMBL" id="KAF9514013.1"/>
    </source>
</evidence>
<sequence>MPLLYSTRPPVEASNSNHPDVSPLQDMLPHSCRWDRMFQKMIAGLCSEADALGDGPLLMEETACFPLLDSLSDLWFAQHSESDEHLLPTSVGNPGTSISAASHSVLPASPDHAKQRKLRSQEAAKQTPVKESAVVVSAASGMQDLQPLQSGLTGSTKVTKSVEDALSQSQLSATLEQL</sequence>
<comment type="caution">
    <text evidence="2">The sequence shown here is derived from an EMBL/GenBank/DDBJ whole genome shotgun (WGS) entry which is preliminary data.</text>
</comment>
<organism evidence="2 3">
    <name type="scientific">Hydnum rufescens UP504</name>
    <dbReference type="NCBI Taxonomy" id="1448309"/>
    <lineage>
        <taxon>Eukaryota</taxon>
        <taxon>Fungi</taxon>
        <taxon>Dikarya</taxon>
        <taxon>Basidiomycota</taxon>
        <taxon>Agaricomycotina</taxon>
        <taxon>Agaricomycetes</taxon>
        <taxon>Cantharellales</taxon>
        <taxon>Hydnaceae</taxon>
        <taxon>Hydnum</taxon>
    </lineage>
</organism>